<dbReference type="Pfam" id="PF08245">
    <property type="entry name" value="Mur_ligase_M"/>
    <property type="match status" value="1"/>
</dbReference>
<dbReference type="InterPro" id="IPR005762">
    <property type="entry name" value="MurD"/>
</dbReference>
<dbReference type="GO" id="GO:0009252">
    <property type="term" value="P:peptidoglycan biosynthetic process"/>
    <property type="evidence" value="ECO:0007669"/>
    <property type="project" value="UniProtKB-UniPathway"/>
</dbReference>
<dbReference type="SUPFAM" id="SSF53623">
    <property type="entry name" value="MurD-like peptide ligases, catalytic domain"/>
    <property type="match status" value="1"/>
</dbReference>
<dbReference type="GO" id="GO:0008360">
    <property type="term" value="P:regulation of cell shape"/>
    <property type="evidence" value="ECO:0007669"/>
    <property type="project" value="InterPro"/>
</dbReference>
<organism evidence="9">
    <name type="scientific">marine metagenome</name>
    <dbReference type="NCBI Taxonomy" id="408172"/>
    <lineage>
        <taxon>unclassified sequences</taxon>
        <taxon>metagenomes</taxon>
        <taxon>ecological metagenomes</taxon>
    </lineage>
</organism>
<dbReference type="AlphaFoldDB" id="A0A381P5L1"/>
<gene>
    <name evidence="9" type="ORF">METZ01_LOCUS15089</name>
</gene>
<dbReference type="NCBIfam" id="TIGR01087">
    <property type="entry name" value="murD"/>
    <property type="match status" value="1"/>
</dbReference>
<dbReference type="GO" id="GO:0005737">
    <property type="term" value="C:cytoplasm"/>
    <property type="evidence" value="ECO:0007669"/>
    <property type="project" value="UniProtKB-SubCell"/>
</dbReference>
<dbReference type="Gene3D" id="3.40.50.720">
    <property type="entry name" value="NAD(P)-binding Rossmann-like Domain"/>
    <property type="match status" value="1"/>
</dbReference>
<comment type="subcellular location">
    <subcellularLocation>
        <location evidence="1">Cytoplasm</location>
    </subcellularLocation>
</comment>
<dbReference type="SUPFAM" id="SSF53244">
    <property type="entry name" value="MurD-like peptide ligases, peptide-binding domain"/>
    <property type="match status" value="1"/>
</dbReference>
<dbReference type="InterPro" id="IPR036565">
    <property type="entry name" value="Mur-like_cat_sf"/>
</dbReference>
<keyword evidence="4" id="KW-0436">Ligase</keyword>
<evidence type="ECO:0000256" key="5">
    <source>
        <dbReference type="ARBA" id="ARBA00022741"/>
    </source>
</evidence>
<evidence type="ECO:0000256" key="4">
    <source>
        <dbReference type="ARBA" id="ARBA00022598"/>
    </source>
</evidence>
<dbReference type="Gene3D" id="3.90.190.20">
    <property type="entry name" value="Mur ligase, C-terminal domain"/>
    <property type="match status" value="1"/>
</dbReference>
<protein>
    <submittedName>
        <fullName evidence="9">Uncharacterized protein</fullName>
    </submittedName>
</protein>
<comment type="pathway">
    <text evidence="2">Cell wall biogenesis; peptidoglycan biosynthesis.</text>
</comment>
<dbReference type="GO" id="GO:0005524">
    <property type="term" value="F:ATP binding"/>
    <property type="evidence" value="ECO:0007669"/>
    <property type="project" value="UniProtKB-KW"/>
</dbReference>
<dbReference type="SUPFAM" id="SSF51984">
    <property type="entry name" value="MurCD N-terminal domain"/>
    <property type="match status" value="1"/>
</dbReference>
<evidence type="ECO:0000256" key="2">
    <source>
        <dbReference type="ARBA" id="ARBA00004752"/>
    </source>
</evidence>
<dbReference type="Pfam" id="PF02875">
    <property type="entry name" value="Mur_ligase_C"/>
    <property type="match status" value="1"/>
</dbReference>
<dbReference type="Pfam" id="PF21799">
    <property type="entry name" value="MurD-like_N"/>
    <property type="match status" value="1"/>
</dbReference>
<dbReference type="PANTHER" id="PTHR43692:SF1">
    <property type="entry name" value="UDP-N-ACETYLMURAMOYLALANINE--D-GLUTAMATE LIGASE"/>
    <property type="match status" value="1"/>
</dbReference>
<name>A0A381P5L1_9ZZZZ</name>
<feature type="domain" description="Mur ligase central" evidence="8">
    <location>
        <begin position="110"/>
        <end position="287"/>
    </location>
</feature>
<sequence length="444" mass="48737">MLLKNKNITVVGAGCTGVATSNFLVSKEASVVLVDIKSRIELEKNLLSLSPRVRTLFGCSEIPESSDLIVLSPGVNINASFLEESRRRGVQIISEIELAFRFTKTPIIAVTGTNGKSTVTTLIGDILKQAGKKVAVGGNLGTPFVALLEQDPVDYFVLEISTFQLEGIKTFRPNIAVILNITPDHLDRHKTLEEYADLKGRVSAFQNDGDILVLNKDDENVMKQGKRSKAKKVFFSLRGKVDEGAYLEDGSMFTCSDGKEKRILSVGDLKTAMQFQAENLLSSMAVATLVNAAKSDITSVAMKFEGLDHRVEWVRTVRGIDFVNDSKGTNVGALQKSLKIFSRPIILIAGGKDKGGDFRVLKNLFKEKVKHLVLIGETKNKLREVLNGSFSYEDAESMEDAVERSMEKATAGDIVLLSPGCSSFDMFKDFIERGNQFKEIVGRL</sequence>
<dbReference type="GO" id="GO:0008764">
    <property type="term" value="F:UDP-N-acetylmuramoylalanine-D-glutamate ligase activity"/>
    <property type="evidence" value="ECO:0007669"/>
    <property type="project" value="UniProtKB-EC"/>
</dbReference>
<keyword evidence="6" id="KW-0067">ATP-binding</keyword>
<feature type="domain" description="Mur ligase C-terminal" evidence="7">
    <location>
        <begin position="309"/>
        <end position="419"/>
    </location>
</feature>
<dbReference type="InterPro" id="IPR004101">
    <property type="entry name" value="Mur_ligase_C"/>
</dbReference>
<evidence type="ECO:0000259" key="7">
    <source>
        <dbReference type="Pfam" id="PF02875"/>
    </source>
</evidence>
<dbReference type="GO" id="GO:0051301">
    <property type="term" value="P:cell division"/>
    <property type="evidence" value="ECO:0007669"/>
    <property type="project" value="InterPro"/>
</dbReference>
<proteinExistence type="inferred from homology"/>
<evidence type="ECO:0000256" key="1">
    <source>
        <dbReference type="ARBA" id="ARBA00004496"/>
    </source>
</evidence>
<evidence type="ECO:0000313" key="9">
    <source>
        <dbReference type="EMBL" id="SUZ62235.1"/>
    </source>
</evidence>
<dbReference type="EMBL" id="UINC01000855">
    <property type="protein sequence ID" value="SUZ62235.1"/>
    <property type="molecule type" value="Genomic_DNA"/>
</dbReference>
<accession>A0A381P5L1</accession>
<dbReference type="UniPathway" id="UPA00219"/>
<dbReference type="HAMAP" id="MF_00639">
    <property type="entry name" value="MurD"/>
    <property type="match status" value="1"/>
</dbReference>
<dbReference type="Gene3D" id="3.40.1190.10">
    <property type="entry name" value="Mur-like, catalytic domain"/>
    <property type="match status" value="1"/>
</dbReference>
<dbReference type="PANTHER" id="PTHR43692">
    <property type="entry name" value="UDP-N-ACETYLMURAMOYLALANINE--D-GLUTAMATE LIGASE"/>
    <property type="match status" value="1"/>
</dbReference>
<evidence type="ECO:0000256" key="3">
    <source>
        <dbReference type="ARBA" id="ARBA00022490"/>
    </source>
</evidence>
<keyword evidence="3" id="KW-0963">Cytoplasm</keyword>
<dbReference type="InterPro" id="IPR036615">
    <property type="entry name" value="Mur_ligase_C_dom_sf"/>
</dbReference>
<keyword evidence="5" id="KW-0547">Nucleotide-binding</keyword>
<reference evidence="9" key="1">
    <citation type="submission" date="2018-05" db="EMBL/GenBank/DDBJ databases">
        <authorList>
            <person name="Lanie J.A."/>
            <person name="Ng W.-L."/>
            <person name="Kazmierczak K.M."/>
            <person name="Andrzejewski T.M."/>
            <person name="Davidsen T.M."/>
            <person name="Wayne K.J."/>
            <person name="Tettelin H."/>
            <person name="Glass J.I."/>
            <person name="Rusch D."/>
            <person name="Podicherti R."/>
            <person name="Tsui H.-C.T."/>
            <person name="Winkler M.E."/>
        </authorList>
    </citation>
    <scope>NUCLEOTIDE SEQUENCE</scope>
</reference>
<dbReference type="CDD" id="cd01983">
    <property type="entry name" value="SIMIBI"/>
    <property type="match status" value="1"/>
</dbReference>
<dbReference type="InterPro" id="IPR013221">
    <property type="entry name" value="Mur_ligase_cen"/>
</dbReference>
<evidence type="ECO:0000259" key="8">
    <source>
        <dbReference type="Pfam" id="PF08245"/>
    </source>
</evidence>
<evidence type="ECO:0000256" key="6">
    <source>
        <dbReference type="ARBA" id="ARBA00022840"/>
    </source>
</evidence>